<name>A0AAX6GAG2_IRIPA</name>
<gene>
    <name evidence="2" type="ORF">M6B38_375890</name>
</gene>
<dbReference type="SUPFAM" id="SSF53474">
    <property type="entry name" value="alpha/beta-Hydrolases"/>
    <property type="match status" value="1"/>
</dbReference>
<dbReference type="Gene3D" id="3.40.50.1820">
    <property type="entry name" value="alpha/beta hydrolase"/>
    <property type="match status" value="1"/>
</dbReference>
<evidence type="ECO:0000256" key="1">
    <source>
        <dbReference type="SAM" id="MobiDB-lite"/>
    </source>
</evidence>
<sequence length="430" mass="47168">MAKKIDSIVKNHQNASHATTGPYLTPRKLFHSSQPMASTILLTPTLKLSSSSSYSHSRSFRSGHPPCRLSARPSRSHRRLLPRMVVTDRTLYRIAKIGGRKYRKMESSSCVVVTPPDGRKPRAIIKFLGGAFLGAAPELTYSYLMELLAEEGYLIVSVPYNVTFDHAGASREVYERFHHCREELMNAGLPDANLSASDLASLPFYSVGHSNGALLQLLVGSYFSEKIPKANVVISFNNKPASEAVPYFEQVGPLVSQVTPIIEANPMVSLARNASGEAWKTLVDSAGILMGNDEKEALMSLTKFVDQLPSVINQVTQGTSEFRPSPPENRELFKISYNVPNTLLVKFSTDAIDETDTVEEILRTRVESTGGIIEKVTLSGTHITPCVQDLTWEVGNQYSPADAIAQGLKSMALNDTRVLARTVASWLNGL</sequence>
<dbReference type="Pfam" id="PF07082">
    <property type="entry name" value="DUF1350"/>
    <property type="match status" value="2"/>
</dbReference>
<dbReference type="Proteomes" id="UP001140949">
    <property type="component" value="Unassembled WGS sequence"/>
</dbReference>
<feature type="region of interest" description="Disordered" evidence="1">
    <location>
        <begin position="1"/>
        <end position="22"/>
    </location>
</feature>
<reference evidence="2" key="1">
    <citation type="journal article" date="2023" name="GigaByte">
        <title>Genome assembly of the bearded iris, Iris pallida Lam.</title>
        <authorList>
            <person name="Bruccoleri R.E."/>
            <person name="Oakeley E.J."/>
            <person name="Faust A.M.E."/>
            <person name="Altorfer M."/>
            <person name="Dessus-Babus S."/>
            <person name="Burckhardt D."/>
            <person name="Oertli M."/>
            <person name="Naumann U."/>
            <person name="Petersen F."/>
            <person name="Wong J."/>
        </authorList>
    </citation>
    <scope>NUCLEOTIDE SEQUENCE</scope>
    <source>
        <strain evidence="2">GSM-AAB239-AS_SAM_17_03QT</strain>
    </source>
</reference>
<dbReference type="EMBL" id="JANAVB010021600">
    <property type="protein sequence ID" value="KAJ6825387.1"/>
    <property type="molecule type" value="Genomic_DNA"/>
</dbReference>
<feature type="compositionally biased region" description="Polar residues" evidence="1">
    <location>
        <begin position="10"/>
        <end position="19"/>
    </location>
</feature>
<proteinExistence type="predicted"/>
<protein>
    <submittedName>
        <fullName evidence="2">Uncharacterized protein</fullName>
    </submittedName>
</protein>
<feature type="compositionally biased region" description="Low complexity" evidence="1">
    <location>
        <begin position="53"/>
        <end position="73"/>
    </location>
</feature>
<dbReference type="InterPro" id="IPR029058">
    <property type="entry name" value="AB_hydrolase_fold"/>
</dbReference>
<dbReference type="PANTHER" id="PTHR34127:SF3">
    <property type="entry name" value="INITIATION FACTOR 4F SUBUNIT (DUF1350)"/>
    <property type="match status" value="1"/>
</dbReference>
<reference evidence="2" key="2">
    <citation type="submission" date="2023-04" db="EMBL/GenBank/DDBJ databases">
        <authorList>
            <person name="Bruccoleri R.E."/>
            <person name="Oakeley E.J."/>
            <person name="Faust A.-M."/>
            <person name="Dessus-Babus S."/>
            <person name="Altorfer M."/>
            <person name="Burckhardt D."/>
            <person name="Oertli M."/>
            <person name="Naumann U."/>
            <person name="Petersen F."/>
            <person name="Wong J."/>
        </authorList>
    </citation>
    <scope>NUCLEOTIDE SEQUENCE</scope>
    <source>
        <strain evidence="2">GSM-AAB239-AS_SAM_17_03QT</strain>
        <tissue evidence="2">Leaf</tissue>
    </source>
</reference>
<feature type="region of interest" description="Disordered" evidence="1">
    <location>
        <begin position="53"/>
        <end position="74"/>
    </location>
</feature>
<comment type="caution">
    <text evidence="2">The sequence shown here is derived from an EMBL/GenBank/DDBJ whole genome shotgun (WGS) entry which is preliminary data.</text>
</comment>
<dbReference type="AlphaFoldDB" id="A0AAX6GAG2"/>
<dbReference type="PANTHER" id="PTHR34127">
    <property type="entry name" value="OS04G0405600 PROTEIN"/>
    <property type="match status" value="1"/>
</dbReference>
<keyword evidence="3" id="KW-1185">Reference proteome</keyword>
<accession>A0AAX6GAG2</accession>
<evidence type="ECO:0000313" key="2">
    <source>
        <dbReference type="EMBL" id="KAJ6825387.1"/>
    </source>
</evidence>
<evidence type="ECO:0000313" key="3">
    <source>
        <dbReference type="Proteomes" id="UP001140949"/>
    </source>
</evidence>
<organism evidence="2 3">
    <name type="scientific">Iris pallida</name>
    <name type="common">Sweet iris</name>
    <dbReference type="NCBI Taxonomy" id="29817"/>
    <lineage>
        <taxon>Eukaryota</taxon>
        <taxon>Viridiplantae</taxon>
        <taxon>Streptophyta</taxon>
        <taxon>Embryophyta</taxon>
        <taxon>Tracheophyta</taxon>
        <taxon>Spermatophyta</taxon>
        <taxon>Magnoliopsida</taxon>
        <taxon>Liliopsida</taxon>
        <taxon>Asparagales</taxon>
        <taxon>Iridaceae</taxon>
        <taxon>Iridoideae</taxon>
        <taxon>Irideae</taxon>
        <taxon>Iris</taxon>
    </lineage>
</organism>
<dbReference type="InterPro" id="IPR010765">
    <property type="entry name" value="DUF1350"/>
</dbReference>